<evidence type="ECO:0008006" key="4">
    <source>
        <dbReference type="Google" id="ProtNLM"/>
    </source>
</evidence>
<dbReference type="eggNOG" id="ENOG5033F0J">
    <property type="taxonomic scope" value="Bacteria"/>
</dbReference>
<gene>
    <name evidence="2" type="ORF">JCM16418_3683</name>
</gene>
<reference evidence="2 3" key="1">
    <citation type="journal article" date="2014" name="Genome Announc.">
        <title>Draft Genome Sequence of Paenibacillus pini JCM 16418T, Isolated from the Rhizosphere of Pine Tree.</title>
        <authorList>
            <person name="Yuki M."/>
            <person name="Oshima K."/>
            <person name="Suda W."/>
            <person name="Oshida Y."/>
            <person name="Kitamura K."/>
            <person name="Iida Y."/>
            <person name="Hattori M."/>
            <person name="Ohkuma M."/>
        </authorList>
    </citation>
    <scope>NUCLEOTIDE SEQUENCE [LARGE SCALE GENOMIC DNA]</scope>
    <source>
        <strain evidence="2 3">JCM 16418</strain>
    </source>
</reference>
<dbReference type="Pfam" id="PF16142">
    <property type="entry name" value="DUF4850"/>
    <property type="match status" value="1"/>
</dbReference>
<protein>
    <recommendedName>
        <fullName evidence="4">DUF4850 domain-containing protein</fullName>
    </recommendedName>
</protein>
<dbReference type="Proteomes" id="UP000019364">
    <property type="component" value="Unassembled WGS sequence"/>
</dbReference>
<feature type="region of interest" description="Disordered" evidence="1">
    <location>
        <begin position="37"/>
        <end position="58"/>
    </location>
</feature>
<dbReference type="RefSeq" id="WP_036651129.1">
    <property type="nucleotide sequence ID" value="NZ_BAVZ01000012.1"/>
</dbReference>
<accession>W7YF01</accession>
<dbReference type="InterPro" id="IPR032322">
    <property type="entry name" value="DUF4850"/>
</dbReference>
<dbReference type="AlphaFoldDB" id="W7YF01"/>
<name>W7YF01_9BACL</name>
<evidence type="ECO:0000313" key="2">
    <source>
        <dbReference type="EMBL" id="GAF09540.1"/>
    </source>
</evidence>
<dbReference type="STRING" id="1236976.JCM16418_3683"/>
<proteinExistence type="predicted"/>
<sequence length="294" mass="32877">MTKGIFNRRNKVWSKLLIIIVAVMVLLFTTSMTSPAVNSSKLNKTSNKQQTVVSPSPNTQVPQIDNVVNAEQHVYETVQCGVMKYRALKKEVDQIPLYCISGKYAVGDGPLSSRLNTTSPIIEHLDIPIRLKPQLAAYWLSDTSLNGGHLVVAPKGWKAEEADTGANGSVSIKMVDPVHPDRQWVYQDVGGCQGCAISMIGSYFPKLEAWADQQGFSGEHVKFNSQSQRNKHDITYTLSHKNQSYNTFGAAYQNYDEEGAVFTKLEVSMPREQSELVQTMMDSFFRNPSYSNWK</sequence>
<organism evidence="2 3">
    <name type="scientific">Paenibacillus pini JCM 16418</name>
    <dbReference type="NCBI Taxonomy" id="1236976"/>
    <lineage>
        <taxon>Bacteria</taxon>
        <taxon>Bacillati</taxon>
        <taxon>Bacillota</taxon>
        <taxon>Bacilli</taxon>
        <taxon>Bacillales</taxon>
        <taxon>Paenibacillaceae</taxon>
        <taxon>Paenibacillus</taxon>
    </lineage>
</organism>
<comment type="caution">
    <text evidence="2">The sequence shown here is derived from an EMBL/GenBank/DDBJ whole genome shotgun (WGS) entry which is preliminary data.</text>
</comment>
<dbReference type="EMBL" id="BAVZ01000012">
    <property type="protein sequence ID" value="GAF09540.1"/>
    <property type="molecule type" value="Genomic_DNA"/>
</dbReference>
<evidence type="ECO:0000313" key="3">
    <source>
        <dbReference type="Proteomes" id="UP000019364"/>
    </source>
</evidence>
<keyword evidence="3" id="KW-1185">Reference proteome</keyword>
<evidence type="ECO:0000256" key="1">
    <source>
        <dbReference type="SAM" id="MobiDB-lite"/>
    </source>
</evidence>